<feature type="domain" description="DUF5107" evidence="2">
    <location>
        <begin position="60"/>
        <end position="336"/>
    </location>
</feature>
<sequence length="655" mass="70698">MTEASARATTVGLTGAQLGPPSRLPAYAPVRPRPFPQVDAAAPPQMRERVARGRLATPLPYGLRSDYDRGAHPLRLPGVVLANDQARVTILPTLGGRVWSFVDLTRGRELLYVPDQLRFAAFGLSDAWFAGGIEWNFGSFGHTTLTTEPMHAAVVPAPDGSGEGVRLWDWERTRDVPFSVDLWLDGPRLMAATRLVNLDPEDKPLYWWTNIAVPETDGTRVLVPATHAWRTDYRGVLSQVPVPQPGGDLGDTDVSRPAASHFAADYFFEVEDQVGRIVTAFEPDGRGFAQTSTAALRGRKLFLWGRGPGGRRWQRHLGGDAGRYAEIQAGVCATQLEHDLLPGGGSISWTECFTGVDLPPEVVAGDYAAASEAVRAAVHEQASPERLEQLHATWLREVAEAEPGESLHVGSGWGRTELTLRGSSAPVGMPFPAAASGARGAGDDGSATLLPLAAGEPVDADPLRPPLPGVSNRWRSAVSALAGRPDAGWWPLFAEAVHAHLDGDAERARDGYRRSLAVTPSAVALRGLALLSDDVDEADDLLRRAFELAPHERRLVTERLEKLVAAGRFTRVLDVEAALPDEIRRHGRTRLLLATALAGLGATDRARAVLDDLEVADLAEGDNATAELWWQVSPGTAVPERLDFRMSRDDPVEAS</sequence>
<organism evidence="3 4">
    <name type="scientific">Barrientosiimonas humi</name>
    <dbReference type="NCBI Taxonomy" id="999931"/>
    <lineage>
        <taxon>Bacteria</taxon>
        <taxon>Bacillati</taxon>
        <taxon>Actinomycetota</taxon>
        <taxon>Actinomycetes</taxon>
        <taxon>Micrococcales</taxon>
        <taxon>Dermacoccaceae</taxon>
        <taxon>Barrientosiimonas</taxon>
    </lineage>
</organism>
<evidence type="ECO:0000313" key="3">
    <source>
        <dbReference type="EMBL" id="TQL33853.1"/>
    </source>
</evidence>
<dbReference type="InterPro" id="IPR033396">
    <property type="entry name" value="DUF5107"/>
</dbReference>
<evidence type="ECO:0000259" key="2">
    <source>
        <dbReference type="Pfam" id="PF17128"/>
    </source>
</evidence>
<dbReference type="OrthoDB" id="174931at2"/>
<dbReference type="InterPro" id="IPR011990">
    <property type="entry name" value="TPR-like_helical_dom_sf"/>
</dbReference>
<dbReference type="AlphaFoldDB" id="A0A542XDC7"/>
<accession>A0A542XDC7</accession>
<protein>
    <submittedName>
        <fullName evidence="3">Uncharacterized protein DUF5107</fullName>
    </submittedName>
</protein>
<proteinExistence type="predicted"/>
<reference evidence="3 4" key="1">
    <citation type="submission" date="2019-06" db="EMBL/GenBank/DDBJ databases">
        <title>Sequencing the genomes of 1000 actinobacteria strains.</title>
        <authorList>
            <person name="Klenk H.-P."/>
        </authorList>
    </citation>
    <scope>NUCLEOTIDE SEQUENCE [LARGE SCALE GENOMIC DNA]</scope>
    <source>
        <strain evidence="3 4">DSM 24617</strain>
    </source>
</reference>
<evidence type="ECO:0000313" key="4">
    <source>
        <dbReference type="Proteomes" id="UP000318336"/>
    </source>
</evidence>
<feature type="region of interest" description="Disordered" evidence="1">
    <location>
        <begin position="1"/>
        <end position="24"/>
    </location>
</feature>
<dbReference type="Proteomes" id="UP000318336">
    <property type="component" value="Unassembled WGS sequence"/>
</dbReference>
<dbReference type="Pfam" id="PF17128">
    <property type="entry name" value="DUF5107"/>
    <property type="match status" value="1"/>
</dbReference>
<gene>
    <name evidence="3" type="ORF">FB554_2008</name>
</gene>
<dbReference type="SUPFAM" id="SSF48452">
    <property type="entry name" value="TPR-like"/>
    <property type="match status" value="1"/>
</dbReference>
<keyword evidence="4" id="KW-1185">Reference proteome</keyword>
<name>A0A542XDC7_9MICO</name>
<evidence type="ECO:0000256" key="1">
    <source>
        <dbReference type="SAM" id="MobiDB-lite"/>
    </source>
</evidence>
<dbReference type="RefSeq" id="WP_142005823.1">
    <property type="nucleotide sequence ID" value="NZ_CAJTBP010000001.1"/>
</dbReference>
<dbReference type="EMBL" id="VFOK01000001">
    <property type="protein sequence ID" value="TQL33853.1"/>
    <property type="molecule type" value="Genomic_DNA"/>
</dbReference>
<comment type="caution">
    <text evidence="3">The sequence shown here is derived from an EMBL/GenBank/DDBJ whole genome shotgun (WGS) entry which is preliminary data.</text>
</comment>